<dbReference type="STRING" id="1123071.SAMN02745181_0200"/>
<dbReference type="RefSeq" id="WP_143157646.1">
    <property type="nucleotide sequence ID" value="NZ_FQYR01000002.1"/>
</dbReference>
<keyword evidence="5" id="KW-1185">Reference proteome</keyword>
<feature type="domain" description="Lon proteolytic" evidence="3">
    <location>
        <begin position="50"/>
        <end position="189"/>
    </location>
</feature>
<dbReference type="PANTHER" id="PTHR10046">
    <property type="entry name" value="ATP DEPENDENT LON PROTEASE FAMILY MEMBER"/>
    <property type="match status" value="1"/>
</dbReference>
<dbReference type="GO" id="GO:0005524">
    <property type="term" value="F:ATP binding"/>
    <property type="evidence" value="ECO:0007669"/>
    <property type="project" value="InterPro"/>
</dbReference>
<keyword evidence="1" id="KW-0175">Coiled coil</keyword>
<evidence type="ECO:0000313" key="4">
    <source>
        <dbReference type="EMBL" id="SHI47377.1"/>
    </source>
</evidence>
<evidence type="ECO:0000256" key="2">
    <source>
        <dbReference type="SAM" id="SignalP"/>
    </source>
</evidence>
<dbReference type="GO" id="GO:0006508">
    <property type="term" value="P:proteolysis"/>
    <property type="evidence" value="ECO:0007669"/>
    <property type="project" value="UniProtKB-KW"/>
</dbReference>
<keyword evidence="4" id="KW-0645">Protease</keyword>
<dbReference type="Gene3D" id="3.30.230.10">
    <property type="match status" value="1"/>
</dbReference>
<dbReference type="InParanoid" id="A0A1M6BFD3"/>
<dbReference type="InterPro" id="IPR014721">
    <property type="entry name" value="Ribsml_uS5_D2-typ_fold_subgr"/>
</dbReference>
<keyword evidence="4" id="KW-0378">Hydrolase</keyword>
<dbReference type="Proteomes" id="UP000184510">
    <property type="component" value="Unassembled WGS sequence"/>
</dbReference>
<organism evidence="4 5">
    <name type="scientific">Rubritalea squalenifaciens DSM 18772</name>
    <dbReference type="NCBI Taxonomy" id="1123071"/>
    <lineage>
        <taxon>Bacteria</taxon>
        <taxon>Pseudomonadati</taxon>
        <taxon>Verrucomicrobiota</taxon>
        <taxon>Verrucomicrobiia</taxon>
        <taxon>Verrucomicrobiales</taxon>
        <taxon>Rubritaleaceae</taxon>
        <taxon>Rubritalea</taxon>
    </lineage>
</organism>
<dbReference type="AlphaFoldDB" id="A0A1M6BFD3"/>
<dbReference type="GO" id="GO:0030163">
    <property type="term" value="P:protein catabolic process"/>
    <property type="evidence" value="ECO:0007669"/>
    <property type="project" value="InterPro"/>
</dbReference>
<dbReference type="PRINTS" id="PR00830">
    <property type="entry name" value="ENDOLAPTASE"/>
</dbReference>
<protein>
    <submittedName>
        <fullName evidence="4">Lon protease (S16) C-terminal proteolytic domain-containing protein</fullName>
    </submittedName>
</protein>
<gene>
    <name evidence="4" type="ORF">SAMN02745181_0200</name>
</gene>
<dbReference type="InterPro" id="IPR008269">
    <property type="entry name" value="Lon_proteolytic"/>
</dbReference>
<sequence length="391" mass="42547">MFCPRKRLKAHGALALAMASLVAPLSAQKLMQTSVRGLLVVQLPNGKHAGSASQLNATVVPTDSHFEVRFNQAVGEMMSSSVKEVTKYLSVQYQDEIPEGKAIELGFADKYTPKDGPSAAVACALLGDSILSGDKLDPKFAVTGDMTATGAVQPVGGVPAKVRGAVSKGDAEIIAIPENNAVAMEDEYIISGLEYLYAVQIFTVKEFKDAKALAVAERAEDVQKSIDEFKMVQKALQKNENYVKHPKVLEKLREIYKLTPNCLSAKLLLLHAAGNGPRRLSAAGSLHAVDSCSDAIYGALQNGSFQNVAGNSDVIFKTLSQLQRVRRKLDKRTVEYCDAVLDIGQWIKLRRNDKVLSNGDIQEINSRINKLKIEADKLRSNSKFMEEILGE</sequence>
<dbReference type="SUPFAM" id="SSF54211">
    <property type="entry name" value="Ribosomal protein S5 domain 2-like"/>
    <property type="match status" value="1"/>
</dbReference>
<proteinExistence type="predicted"/>
<dbReference type="EMBL" id="FQYR01000002">
    <property type="protein sequence ID" value="SHI47377.1"/>
    <property type="molecule type" value="Genomic_DNA"/>
</dbReference>
<evidence type="ECO:0000313" key="5">
    <source>
        <dbReference type="Proteomes" id="UP000184510"/>
    </source>
</evidence>
<feature type="signal peptide" evidence="2">
    <location>
        <begin position="1"/>
        <end position="27"/>
    </location>
</feature>
<dbReference type="Pfam" id="PF05362">
    <property type="entry name" value="Lon_C"/>
    <property type="match status" value="1"/>
</dbReference>
<dbReference type="InterPro" id="IPR020568">
    <property type="entry name" value="Ribosomal_Su5_D2-typ_SF"/>
</dbReference>
<dbReference type="GO" id="GO:0004176">
    <property type="term" value="F:ATP-dependent peptidase activity"/>
    <property type="evidence" value="ECO:0007669"/>
    <property type="project" value="InterPro"/>
</dbReference>
<accession>A0A1M6BFD3</accession>
<reference evidence="4 5" key="1">
    <citation type="submission" date="2016-11" db="EMBL/GenBank/DDBJ databases">
        <authorList>
            <person name="Jaros S."/>
            <person name="Januszkiewicz K."/>
            <person name="Wedrychowicz H."/>
        </authorList>
    </citation>
    <scope>NUCLEOTIDE SEQUENCE [LARGE SCALE GENOMIC DNA]</scope>
    <source>
        <strain evidence="4 5">DSM 18772</strain>
    </source>
</reference>
<feature type="coiled-coil region" evidence="1">
    <location>
        <begin position="361"/>
        <end position="388"/>
    </location>
</feature>
<feature type="chain" id="PRO_5013178052" evidence="2">
    <location>
        <begin position="28"/>
        <end position="391"/>
    </location>
</feature>
<dbReference type="GO" id="GO:0004252">
    <property type="term" value="F:serine-type endopeptidase activity"/>
    <property type="evidence" value="ECO:0007669"/>
    <property type="project" value="InterPro"/>
</dbReference>
<name>A0A1M6BFD3_9BACT</name>
<dbReference type="InterPro" id="IPR027065">
    <property type="entry name" value="Lon_Prtase"/>
</dbReference>
<keyword evidence="2" id="KW-0732">Signal</keyword>
<evidence type="ECO:0000256" key="1">
    <source>
        <dbReference type="SAM" id="Coils"/>
    </source>
</evidence>
<evidence type="ECO:0000259" key="3">
    <source>
        <dbReference type="Pfam" id="PF05362"/>
    </source>
</evidence>
<dbReference type="OrthoDB" id="181236at2"/>